<reference evidence="3" key="1">
    <citation type="journal article" date="2019" name="Int. J. Syst. Evol. Microbiol.">
        <title>The Global Catalogue of Microorganisms (GCM) 10K type strain sequencing project: providing services to taxonomists for standard genome sequencing and annotation.</title>
        <authorList>
            <consortium name="The Broad Institute Genomics Platform"/>
            <consortium name="The Broad Institute Genome Sequencing Center for Infectious Disease"/>
            <person name="Wu L."/>
            <person name="Ma J."/>
        </authorList>
    </citation>
    <scope>NUCLEOTIDE SEQUENCE [LARGE SCALE GENOMIC DNA]</scope>
    <source>
        <strain evidence="3">CGMCC 1.16031</strain>
    </source>
</reference>
<sequence length="283" mass="31401">MELTFFGVRGSTPTPGAEFVRYGGNTACVYVRLDDGTHIALDSGTGIVGLGKQLIKESGDIHILLSHNHWDHIQGFPFFAPIYQKDRKIHITPGMTKLAEHDAILKQMSGSLFPVSYDTLTSLISITPRPEQEMQWQLNSAVISRLAMNHPGSGSSYCIQADGVKIAYITDNELYPPYRKETDFLQFVEFAMDADMIIHDAQYLFSDLPAKSGWGHSIAEEAVKLALACRAKRLALYSHDPIRTDDSLDKLQARCREIVQIADDSLEVFAAAEGMTFSLSNKS</sequence>
<dbReference type="InterPro" id="IPR001279">
    <property type="entry name" value="Metallo-B-lactamas"/>
</dbReference>
<dbReference type="CDD" id="cd07715">
    <property type="entry name" value="TaR3-like_MBL-fold"/>
    <property type="match status" value="1"/>
</dbReference>
<dbReference type="EMBL" id="JBHSUS010000001">
    <property type="protein sequence ID" value="MFC6439643.1"/>
    <property type="molecule type" value="Genomic_DNA"/>
</dbReference>
<dbReference type="Proteomes" id="UP001596364">
    <property type="component" value="Unassembled WGS sequence"/>
</dbReference>
<dbReference type="Pfam" id="PF12706">
    <property type="entry name" value="Lactamase_B_2"/>
    <property type="match status" value="1"/>
</dbReference>
<name>A0ABW1XI66_9ALTE</name>
<keyword evidence="3" id="KW-1185">Reference proteome</keyword>
<feature type="domain" description="Metallo-beta-lactamase" evidence="1">
    <location>
        <begin position="60"/>
        <end position="236"/>
    </location>
</feature>
<dbReference type="PANTHER" id="PTHR46018">
    <property type="entry name" value="ZINC PHOSPHODIESTERASE ELAC PROTEIN 1"/>
    <property type="match status" value="1"/>
</dbReference>
<dbReference type="PANTHER" id="PTHR46018:SF2">
    <property type="entry name" value="ZINC PHOSPHODIESTERASE ELAC PROTEIN 1"/>
    <property type="match status" value="1"/>
</dbReference>
<evidence type="ECO:0000313" key="3">
    <source>
        <dbReference type="Proteomes" id="UP001596364"/>
    </source>
</evidence>
<gene>
    <name evidence="2" type="ORF">ACFP85_05690</name>
</gene>
<organism evidence="2 3">
    <name type="scientific">Pseudobowmanella zhangzhouensis</name>
    <dbReference type="NCBI Taxonomy" id="1537679"/>
    <lineage>
        <taxon>Bacteria</taxon>
        <taxon>Pseudomonadati</taxon>
        <taxon>Pseudomonadota</taxon>
        <taxon>Gammaproteobacteria</taxon>
        <taxon>Alteromonadales</taxon>
        <taxon>Alteromonadaceae</taxon>
    </lineage>
</organism>
<dbReference type="SUPFAM" id="SSF56281">
    <property type="entry name" value="Metallo-hydrolase/oxidoreductase"/>
    <property type="match status" value="1"/>
</dbReference>
<accession>A0ABW1XI66</accession>
<evidence type="ECO:0000259" key="1">
    <source>
        <dbReference type="Pfam" id="PF12706"/>
    </source>
</evidence>
<evidence type="ECO:0000313" key="2">
    <source>
        <dbReference type="EMBL" id="MFC6439643.1"/>
    </source>
</evidence>
<proteinExistence type="predicted"/>
<comment type="caution">
    <text evidence="2">The sequence shown here is derived from an EMBL/GenBank/DDBJ whole genome shotgun (WGS) entry which is preliminary data.</text>
</comment>
<dbReference type="RefSeq" id="WP_131257080.1">
    <property type="nucleotide sequence ID" value="NZ_JBHSUS010000001.1"/>
</dbReference>
<protein>
    <submittedName>
        <fullName evidence="2">MBL fold metallo-hydrolase</fullName>
    </submittedName>
</protein>
<dbReference type="Gene3D" id="3.60.15.10">
    <property type="entry name" value="Ribonuclease Z/Hydroxyacylglutathione hydrolase-like"/>
    <property type="match status" value="1"/>
</dbReference>
<dbReference type="InterPro" id="IPR036866">
    <property type="entry name" value="RibonucZ/Hydroxyglut_hydro"/>
</dbReference>